<dbReference type="EMBL" id="CAJHUC010002501">
    <property type="protein sequence ID" value="CAD7703907.1"/>
    <property type="molecule type" value="Genomic_DNA"/>
</dbReference>
<dbReference type="Proteomes" id="UP000708148">
    <property type="component" value="Unassembled WGS sequence"/>
</dbReference>
<protein>
    <submittedName>
        <fullName evidence="11">Uncharacterized protein</fullName>
    </submittedName>
</protein>
<sequence>MRCSLTGWEGPMPGLFRGISVTLWRDAPSHGVYFYVYHRTKDIIDSWERNEGSAAGGSSFGMFVAGGLAGAASWLSVYPLDVCKSRMQAEDRCRSPYRTWLDCAAQTYQQERAGAFWRGLTPTLFRGFLVNAAIFTSYESCIGILGA</sequence>
<evidence type="ECO:0000256" key="1">
    <source>
        <dbReference type="ARBA" id="ARBA00004225"/>
    </source>
</evidence>
<dbReference type="Pfam" id="PF00153">
    <property type="entry name" value="Mito_carr"/>
    <property type="match status" value="1"/>
</dbReference>
<evidence type="ECO:0000256" key="7">
    <source>
        <dbReference type="ARBA" id="ARBA00023128"/>
    </source>
</evidence>
<evidence type="ECO:0000313" key="12">
    <source>
        <dbReference type="Proteomes" id="UP000708148"/>
    </source>
</evidence>
<dbReference type="AlphaFoldDB" id="A0A8S1JHG4"/>
<dbReference type="InterPro" id="IPR018108">
    <property type="entry name" value="MCP_transmembrane"/>
</dbReference>
<keyword evidence="3 10" id="KW-0813">Transport</keyword>
<comment type="subcellular location">
    <subcellularLocation>
        <location evidence="1">Mitochondrion membrane</location>
        <topology evidence="1">Multi-pass membrane protein</topology>
    </subcellularLocation>
</comment>
<keyword evidence="7" id="KW-0496">Mitochondrion</keyword>
<evidence type="ECO:0000256" key="10">
    <source>
        <dbReference type="RuleBase" id="RU000488"/>
    </source>
</evidence>
<reference evidence="11" key="1">
    <citation type="submission" date="2020-12" db="EMBL/GenBank/DDBJ databases">
        <authorList>
            <person name="Iha C."/>
        </authorList>
    </citation>
    <scope>NUCLEOTIDE SEQUENCE</scope>
</reference>
<dbReference type="OrthoDB" id="193856at2759"/>
<proteinExistence type="inferred from homology"/>
<dbReference type="InterPro" id="IPR050567">
    <property type="entry name" value="Mitochondrial_Carrier"/>
</dbReference>
<keyword evidence="8 9" id="KW-0472">Membrane</keyword>
<evidence type="ECO:0000256" key="4">
    <source>
        <dbReference type="ARBA" id="ARBA00022692"/>
    </source>
</evidence>
<keyword evidence="12" id="KW-1185">Reference proteome</keyword>
<gene>
    <name evidence="11" type="ORF">OSTQU699_LOCUS9264</name>
</gene>
<dbReference type="PANTHER" id="PTHR45624">
    <property type="entry name" value="MITOCHONDRIAL BASIC AMINO ACIDS TRANSPORTER-RELATED"/>
    <property type="match status" value="1"/>
</dbReference>
<comment type="similarity">
    <text evidence="2 10">Belongs to the mitochondrial carrier (TC 2.A.29) family.</text>
</comment>
<evidence type="ECO:0000256" key="3">
    <source>
        <dbReference type="ARBA" id="ARBA00022448"/>
    </source>
</evidence>
<dbReference type="PROSITE" id="PS50920">
    <property type="entry name" value="SOLCAR"/>
    <property type="match status" value="1"/>
</dbReference>
<dbReference type="SUPFAM" id="SSF103506">
    <property type="entry name" value="Mitochondrial carrier"/>
    <property type="match status" value="1"/>
</dbReference>
<organism evidence="11 12">
    <name type="scientific">Ostreobium quekettii</name>
    <dbReference type="NCBI Taxonomy" id="121088"/>
    <lineage>
        <taxon>Eukaryota</taxon>
        <taxon>Viridiplantae</taxon>
        <taxon>Chlorophyta</taxon>
        <taxon>core chlorophytes</taxon>
        <taxon>Ulvophyceae</taxon>
        <taxon>TCBD clade</taxon>
        <taxon>Bryopsidales</taxon>
        <taxon>Ostreobineae</taxon>
        <taxon>Ostreobiaceae</taxon>
        <taxon>Ostreobium</taxon>
    </lineage>
</organism>
<evidence type="ECO:0000256" key="8">
    <source>
        <dbReference type="ARBA" id="ARBA00023136"/>
    </source>
</evidence>
<accession>A0A8S1JHG4</accession>
<dbReference type="GO" id="GO:0022857">
    <property type="term" value="F:transmembrane transporter activity"/>
    <property type="evidence" value="ECO:0007669"/>
    <property type="project" value="TreeGrafter"/>
</dbReference>
<comment type="caution">
    <text evidence="11">The sequence shown here is derived from an EMBL/GenBank/DDBJ whole genome shotgun (WGS) entry which is preliminary data.</text>
</comment>
<evidence type="ECO:0000256" key="6">
    <source>
        <dbReference type="ARBA" id="ARBA00022989"/>
    </source>
</evidence>
<dbReference type="PANTHER" id="PTHR45624:SF10">
    <property type="entry name" value="SLC (SOLUTE CARRIER) HOMOLOG"/>
    <property type="match status" value="1"/>
</dbReference>
<dbReference type="Gene3D" id="1.50.40.10">
    <property type="entry name" value="Mitochondrial carrier domain"/>
    <property type="match status" value="1"/>
</dbReference>
<evidence type="ECO:0000256" key="2">
    <source>
        <dbReference type="ARBA" id="ARBA00006375"/>
    </source>
</evidence>
<keyword evidence="4 9" id="KW-0812">Transmembrane</keyword>
<evidence type="ECO:0000256" key="9">
    <source>
        <dbReference type="PROSITE-ProRule" id="PRU00282"/>
    </source>
</evidence>
<feature type="repeat" description="Solcar" evidence="9">
    <location>
        <begin position="57"/>
        <end position="144"/>
    </location>
</feature>
<dbReference type="InterPro" id="IPR023395">
    <property type="entry name" value="MCP_dom_sf"/>
</dbReference>
<dbReference type="GO" id="GO:0031966">
    <property type="term" value="C:mitochondrial membrane"/>
    <property type="evidence" value="ECO:0007669"/>
    <property type="project" value="UniProtKB-SubCell"/>
</dbReference>
<name>A0A8S1JHG4_9CHLO</name>
<keyword evidence="5" id="KW-0677">Repeat</keyword>
<keyword evidence="6" id="KW-1133">Transmembrane helix</keyword>
<evidence type="ECO:0000313" key="11">
    <source>
        <dbReference type="EMBL" id="CAD7703907.1"/>
    </source>
</evidence>
<evidence type="ECO:0000256" key="5">
    <source>
        <dbReference type="ARBA" id="ARBA00022737"/>
    </source>
</evidence>